<organism evidence="1 2">
    <name type="scientific">Malus domestica</name>
    <name type="common">Apple</name>
    <name type="synonym">Pyrus malus</name>
    <dbReference type="NCBI Taxonomy" id="3750"/>
    <lineage>
        <taxon>Eukaryota</taxon>
        <taxon>Viridiplantae</taxon>
        <taxon>Streptophyta</taxon>
        <taxon>Embryophyta</taxon>
        <taxon>Tracheophyta</taxon>
        <taxon>Spermatophyta</taxon>
        <taxon>Magnoliopsida</taxon>
        <taxon>eudicotyledons</taxon>
        <taxon>Gunneridae</taxon>
        <taxon>Pentapetalae</taxon>
        <taxon>rosids</taxon>
        <taxon>fabids</taxon>
        <taxon>Rosales</taxon>
        <taxon>Rosaceae</taxon>
        <taxon>Amygdaloideae</taxon>
        <taxon>Maleae</taxon>
        <taxon>Malus</taxon>
    </lineage>
</organism>
<dbReference type="AlphaFoldDB" id="A0A498J7N5"/>
<dbReference type="Proteomes" id="UP000290289">
    <property type="component" value="Chromosome 9"/>
</dbReference>
<reference evidence="1 2" key="1">
    <citation type="submission" date="2018-10" db="EMBL/GenBank/DDBJ databases">
        <title>A high-quality apple genome assembly.</title>
        <authorList>
            <person name="Hu J."/>
        </authorList>
    </citation>
    <scope>NUCLEOTIDE SEQUENCE [LARGE SCALE GENOMIC DNA]</scope>
    <source>
        <strain evidence="2">cv. HFTH1</strain>
        <tissue evidence="1">Young leaf</tissue>
    </source>
</reference>
<proteinExistence type="predicted"/>
<sequence>MASDRPSHGSVDSGPACGLAWAGCQPIRLGWSKKRREWSIFQAGCQPIRCVCCTGLYWTGLASEAKLDWLRLD</sequence>
<protein>
    <submittedName>
        <fullName evidence="1">Uncharacterized protein</fullName>
    </submittedName>
</protein>
<evidence type="ECO:0000313" key="1">
    <source>
        <dbReference type="EMBL" id="RXH90687.1"/>
    </source>
</evidence>
<gene>
    <name evidence="1" type="ORF">DVH24_035451</name>
</gene>
<dbReference type="EMBL" id="RDQH01000335">
    <property type="protein sequence ID" value="RXH90687.1"/>
    <property type="molecule type" value="Genomic_DNA"/>
</dbReference>
<comment type="caution">
    <text evidence="1">The sequence shown here is derived from an EMBL/GenBank/DDBJ whole genome shotgun (WGS) entry which is preliminary data.</text>
</comment>
<dbReference type="PROSITE" id="PS51257">
    <property type="entry name" value="PROKAR_LIPOPROTEIN"/>
    <property type="match status" value="1"/>
</dbReference>
<evidence type="ECO:0000313" key="2">
    <source>
        <dbReference type="Proteomes" id="UP000290289"/>
    </source>
</evidence>
<accession>A0A498J7N5</accession>
<name>A0A498J7N5_MALDO</name>
<keyword evidence="2" id="KW-1185">Reference proteome</keyword>